<dbReference type="CDD" id="cd01650">
    <property type="entry name" value="RT_nLTR_like"/>
    <property type="match status" value="1"/>
</dbReference>
<evidence type="ECO:0000259" key="1">
    <source>
        <dbReference type="PROSITE" id="PS50878"/>
    </source>
</evidence>
<dbReference type="SUPFAM" id="SSF56672">
    <property type="entry name" value="DNA/RNA polymerases"/>
    <property type="match status" value="1"/>
</dbReference>
<dbReference type="Pfam" id="PF00078">
    <property type="entry name" value="RVT_1"/>
    <property type="match status" value="1"/>
</dbReference>
<dbReference type="GO" id="GO:0071897">
    <property type="term" value="P:DNA biosynthetic process"/>
    <property type="evidence" value="ECO:0007669"/>
    <property type="project" value="UniProtKB-ARBA"/>
</dbReference>
<evidence type="ECO:0000313" key="3">
    <source>
        <dbReference type="Proteomes" id="UP001497644"/>
    </source>
</evidence>
<evidence type="ECO:0000313" key="2">
    <source>
        <dbReference type="EMBL" id="CAL1671735.1"/>
    </source>
</evidence>
<proteinExistence type="predicted"/>
<sequence length="326" mass="37986">MEESNLFDPYQSAYRSHHSAQTCLVRMLDDVRKAANCRMVTVSVFFDFSKAFDRVNHLRLIEKLKRLNFSDSTLRWVHSYLTDRTQVVKDKSINTLSAGTLVKVGVPQGSVLGPLLFMMYLSDFKSVLNYCKYNFYVDDLQVYLHCEPRNLRDAIWKMNKDIEAIIGWTTTNGLLLNANKTQAIILGTSRYINSVDLRTLQGIEVDKTMIEFATEIKYLGVTITNTLSWDRQVTSIAKKVHTTLYQLKLCKSLLPEELRARLVATLIQPHLEYCCVAYTDMTAEQDRRLYRVIQNNRLSLKCRIPDFILRRFFLYQNFIRSLVFKL</sequence>
<accession>A0AAV2MWC4</accession>
<dbReference type="InterPro" id="IPR000477">
    <property type="entry name" value="RT_dom"/>
</dbReference>
<organism evidence="2 3">
    <name type="scientific">Lasius platythorax</name>
    <dbReference type="NCBI Taxonomy" id="488582"/>
    <lineage>
        <taxon>Eukaryota</taxon>
        <taxon>Metazoa</taxon>
        <taxon>Ecdysozoa</taxon>
        <taxon>Arthropoda</taxon>
        <taxon>Hexapoda</taxon>
        <taxon>Insecta</taxon>
        <taxon>Pterygota</taxon>
        <taxon>Neoptera</taxon>
        <taxon>Endopterygota</taxon>
        <taxon>Hymenoptera</taxon>
        <taxon>Apocrita</taxon>
        <taxon>Aculeata</taxon>
        <taxon>Formicoidea</taxon>
        <taxon>Formicidae</taxon>
        <taxon>Formicinae</taxon>
        <taxon>Lasius</taxon>
        <taxon>Lasius</taxon>
    </lineage>
</organism>
<name>A0AAV2MWC4_9HYME</name>
<feature type="domain" description="Reverse transcriptase" evidence="1">
    <location>
        <begin position="1"/>
        <end position="223"/>
    </location>
</feature>
<dbReference type="PANTHER" id="PTHR33332">
    <property type="entry name" value="REVERSE TRANSCRIPTASE DOMAIN-CONTAINING PROTEIN"/>
    <property type="match status" value="1"/>
</dbReference>
<protein>
    <recommendedName>
        <fullName evidence="1">Reverse transcriptase domain-containing protein</fullName>
    </recommendedName>
</protein>
<reference evidence="2" key="1">
    <citation type="submission" date="2024-04" db="EMBL/GenBank/DDBJ databases">
        <authorList>
            <consortium name="Molecular Ecology Group"/>
        </authorList>
    </citation>
    <scope>NUCLEOTIDE SEQUENCE</scope>
</reference>
<keyword evidence="3" id="KW-1185">Reference proteome</keyword>
<dbReference type="InterPro" id="IPR043502">
    <property type="entry name" value="DNA/RNA_pol_sf"/>
</dbReference>
<gene>
    <name evidence="2" type="ORF">LPLAT_LOCUS5162</name>
</gene>
<comment type="caution">
    <text evidence="2">The sequence shown here is derived from an EMBL/GenBank/DDBJ whole genome shotgun (WGS) entry which is preliminary data.</text>
</comment>
<dbReference type="AlphaFoldDB" id="A0AAV2MWC4"/>
<dbReference type="PROSITE" id="PS50878">
    <property type="entry name" value="RT_POL"/>
    <property type="match status" value="1"/>
</dbReference>
<dbReference type="Proteomes" id="UP001497644">
    <property type="component" value="Unassembled WGS sequence"/>
</dbReference>
<dbReference type="EMBL" id="CAXIPU020000424">
    <property type="protein sequence ID" value="CAL1671735.1"/>
    <property type="molecule type" value="Genomic_DNA"/>
</dbReference>